<dbReference type="Proteomes" id="UP000193922">
    <property type="component" value="Unassembled WGS sequence"/>
</dbReference>
<dbReference type="AlphaFoldDB" id="A0A1Y1W478"/>
<keyword evidence="2" id="KW-1185">Reference proteome</keyword>
<sequence>MAKTCWAWPESGQLVLRACDSNPQRLGPARAVAAARGGAAHDVAVLRAVVVLATPVLLRSREPQIAQGHALGDRISDGLDCQRQPTTAESAATTWPSVSATGCTQGCGSTARCSPGCRRPCGTGLCRGRWQSCTRGRCCCADRQ</sequence>
<evidence type="ECO:0000313" key="2">
    <source>
        <dbReference type="Proteomes" id="UP000193922"/>
    </source>
</evidence>
<dbReference type="EMBL" id="MCFD01000010">
    <property type="protein sequence ID" value="ORX68125.1"/>
    <property type="molecule type" value="Genomic_DNA"/>
</dbReference>
<proteinExistence type="predicted"/>
<name>A0A1Y1W478_9FUNG</name>
<comment type="caution">
    <text evidence="1">The sequence shown here is derived from an EMBL/GenBank/DDBJ whole genome shotgun (WGS) entry which is preliminary data.</text>
</comment>
<accession>A0A1Y1W478</accession>
<dbReference type="RefSeq" id="XP_040741939.1">
    <property type="nucleotide sequence ID" value="XM_040888678.1"/>
</dbReference>
<evidence type="ECO:0000313" key="1">
    <source>
        <dbReference type="EMBL" id="ORX68125.1"/>
    </source>
</evidence>
<reference evidence="1 2" key="1">
    <citation type="submission" date="2016-07" db="EMBL/GenBank/DDBJ databases">
        <title>Pervasive Adenine N6-methylation of Active Genes in Fungi.</title>
        <authorList>
            <consortium name="DOE Joint Genome Institute"/>
            <person name="Mondo S.J."/>
            <person name="Dannebaum R.O."/>
            <person name="Kuo R.C."/>
            <person name="Labutti K."/>
            <person name="Haridas S."/>
            <person name="Kuo A."/>
            <person name="Salamov A."/>
            <person name="Ahrendt S.R."/>
            <person name="Lipzen A."/>
            <person name="Sullivan W."/>
            <person name="Andreopoulos W.B."/>
            <person name="Clum A."/>
            <person name="Lindquist E."/>
            <person name="Daum C."/>
            <person name="Ramamoorthy G.K."/>
            <person name="Gryganskyi A."/>
            <person name="Culley D."/>
            <person name="Magnuson J.K."/>
            <person name="James T.Y."/>
            <person name="O'Malley M.A."/>
            <person name="Stajich J.E."/>
            <person name="Spatafora J.W."/>
            <person name="Visel A."/>
            <person name="Grigoriev I.V."/>
        </authorList>
    </citation>
    <scope>NUCLEOTIDE SEQUENCE [LARGE SCALE GENOMIC DNA]</scope>
    <source>
        <strain evidence="1 2">ATCC 12442</strain>
    </source>
</reference>
<protein>
    <submittedName>
        <fullName evidence="1">Uncharacterized protein</fullName>
    </submittedName>
</protein>
<gene>
    <name evidence="1" type="ORF">DL89DRAFT_27038</name>
</gene>
<dbReference type="GeneID" id="63805326"/>
<organism evidence="1 2">
    <name type="scientific">Linderina pennispora</name>
    <dbReference type="NCBI Taxonomy" id="61395"/>
    <lineage>
        <taxon>Eukaryota</taxon>
        <taxon>Fungi</taxon>
        <taxon>Fungi incertae sedis</taxon>
        <taxon>Zoopagomycota</taxon>
        <taxon>Kickxellomycotina</taxon>
        <taxon>Kickxellomycetes</taxon>
        <taxon>Kickxellales</taxon>
        <taxon>Kickxellaceae</taxon>
        <taxon>Linderina</taxon>
    </lineage>
</organism>